<keyword evidence="11" id="KW-0418">Kinase</keyword>
<dbReference type="PANTHER" id="PTHR48006:SF102">
    <property type="entry name" value="LEUCINE-RICH REPEAT-CONTAINING PROTEIN DDB_G0281931-RELATED"/>
    <property type="match status" value="1"/>
</dbReference>
<evidence type="ECO:0000259" key="19">
    <source>
        <dbReference type="PROSITE" id="PS50011"/>
    </source>
</evidence>
<dbReference type="PANTHER" id="PTHR48006">
    <property type="entry name" value="LEUCINE-RICH REPEAT-CONTAINING PROTEIN DDB_G0281931-RELATED"/>
    <property type="match status" value="1"/>
</dbReference>
<dbReference type="SUPFAM" id="SSF56112">
    <property type="entry name" value="Protein kinase-like (PK-like)"/>
    <property type="match status" value="1"/>
</dbReference>
<evidence type="ECO:0000256" key="14">
    <source>
        <dbReference type="ARBA" id="ARBA00023136"/>
    </source>
</evidence>
<comment type="catalytic activity">
    <reaction evidence="17">
        <text>L-threonyl-[protein] + ATP = O-phospho-L-threonyl-[protein] + ADP + H(+)</text>
        <dbReference type="Rhea" id="RHEA:46608"/>
        <dbReference type="Rhea" id="RHEA-COMP:11060"/>
        <dbReference type="Rhea" id="RHEA-COMP:11605"/>
        <dbReference type="ChEBI" id="CHEBI:15378"/>
        <dbReference type="ChEBI" id="CHEBI:30013"/>
        <dbReference type="ChEBI" id="CHEBI:30616"/>
        <dbReference type="ChEBI" id="CHEBI:61977"/>
        <dbReference type="ChEBI" id="CHEBI:456216"/>
        <dbReference type="EC" id="2.7.11.1"/>
    </reaction>
</comment>
<evidence type="ECO:0000313" key="21">
    <source>
        <dbReference type="Proteomes" id="UP000197138"/>
    </source>
</evidence>
<dbReference type="FunFam" id="3.30.200.20:FF:000015">
    <property type="entry name" value="Somatic embryogenesis receptor kinase 1"/>
    <property type="match status" value="1"/>
</dbReference>
<sequence length="473" mass="53858">MVFKHFTFTPDDPYLVNVRPGSPHPFFSMVVSASPSPDACTNCISSFTSATHRRSSSAPVQDKCVRVEAELEAADEVTEQISNHHAVAEEYNDEVRPLGSQPSVLAFWRRMSRRRKLQSRFSRTPGEDIQFLHIKRFSLRELLVATKRFSPENILHPGELGNVYTGRLAEGPQVAVKRFKEEYPQGEGLKFFQTELLVSRLAVHRNLLRVLGLCTTSTERLLVYPYMANGTAASHLRIRATKQQDSRSQLGWPSRKQIALGTARGLTYLHEQCDFKIIHGAVHLANILLDEDFEAVVANFGLAKVMDHRDTHATTYVCGMTGSLAPEFISRGELSDKVDVFDYGVMLLELVTGQRYLALELVARGERVMSLDWVKGLLRERKLDIPEDHVEDEVELLIQVALMCTRDNATERPRMSEVVEMLEGEGLTERWREWQNEEMIPGSHPSFLDWRVKSYWVTSNSDFTPEIEILEPR</sequence>
<dbReference type="InterPro" id="IPR001245">
    <property type="entry name" value="Ser-Thr/Tyr_kinase_cat_dom"/>
</dbReference>
<dbReference type="InterPro" id="IPR051824">
    <property type="entry name" value="LRR_Rcpt-Like_S/T_Kinase"/>
</dbReference>
<dbReference type="FunFam" id="1.10.510.10:FF:000016">
    <property type="entry name" value="Somatic embryogenesis receptor-like kinase 1"/>
    <property type="match status" value="1"/>
</dbReference>
<evidence type="ECO:0000256" key="10">
    <source>
        <dbReference type="ARBA" id="ARBA00022741"/>
    </source>
</evidence>
<comment type="catalytic activity">
    <reaction evidence="18">
        <text>L-seryl-[protein] + ATP = O-phospho-L-seryl-[protein] + ADP + H(+)</text>
        <dbReference type="Rhea" id="RHEA:17989"/>
        <dbReference type="Rhea" id="RHEA-COMP:9863"/>
        <dbReference type="Rhea" id="RHEA-COMP:11604"/>
        <dbReference type="ChEBI" id="CHEBI:15378"/>
        <dbReference type="ChEBI" id="CHEBI:29999"/>
        <dbReference type="ChEBI" id="CHEBI:30616"/>
        <dbReference type="ChEBI" id="CHEBI:83421"/>
        <dbReference type="ChEBI" id="CHEBI:456216"/>
        <dbReference type="EC" id="2.7.11.1"/>
    </reaction>
</comment>
<evidence type="ECO:0000256" key="12">
    <source>
        <dbReference type="ARBA" id="ARBA00022840"/>
    </source>
</evidence>
<evidence type="ECO:0000256" key="3">
    <source>
        <dbReference type="ARBA" id="ARBA00012513"/>
    </source>
</evidence>
<evidence type="ECO:0000256" key="13">
    <source>
        <dbReference type="ARBA" id="ARBA00022989"/>
    </source>
</evidence>
<reference evidence="23" key="4">
    <citation type="submission" date="2025-04" db="UniProtKB">
        <authorList>
            <consortium name="RefSeq"/>
        </authorList>
    </citation>
    <scope>IDENTIFICATION</scope>
    <source>
        <tissue evidence="23">Leaf</tissue>
    </source>
</reference>
<keyword evidence="22" id="KW-1185">Reference proteome</keyword>
<dbReference type="OrthoDB" id="911875at2759"/>
<keyword evidence="16" id="KW-0325">Glycoprotein</keyword>
<dbReference type="GeneID" id="116205132"/>
<reference evidence="22" key="3">
    <citation type="journal article" date="2020" name="Plant Biotechnol. J.">
        <title>The pomegranate (Punica granatum L.) draft genome dissects genetic divergence between soft- and hard-seeded cultivars.</title>
        <authorList>
            <person name="Luo X."/>
            <person name="Li H."/>
            <person name="Wu Z."/>
            <person name="Yao W."/>
            <person name="Zhao P."/>
            <person name="Cao D."/>
            <person name="Yu H."/>
            <person name="Li K."/>
            <person name="Poudel K."/>
            <person name="Zhao D."/>
            <person name="Zhang F."/>
            <person name="Xia X."/>
            <person name="Chen L."/>
            <person name="Wang Q."/>
            <person name="Jing D."/>
            <person name="Cao S."/>
        </authorList>
    </citation>
    <scope>NUCLEOTIDE SEQUENCE [LARGE SCALE GENOMIC DNA]</scope>
</reference>
<evidence type="ECO:0000256" key="6">
    <source>
        <dbReference type="ARBA" id="ARBA00022679"/>
    </source>
</evidence>
<comment type="subcellular location">
    <subcellularLocation>
        <location evidence="1">Membrane</location>
        <topology evidence="1">Single-pass type I membrane protein</topology>
    </subcellularLocation>
</comment>
<keyword evidence="5" id="KW-0433">Leucine-rich repeat</keyword>
<protein>
    <recommendedName>
        <fullName evidence="3">non-specific serine/threonine protein kinase</fullName>
        <ecNumber evidence="3">2.7.11.1</ecNumber>
    </recommendedName>
</protein>
<feature type="domain" description="Protein kinase" evidence="19">
    <location>
        <begin position="149"/>
        <end position="447"/>
    </location>
</feature>
<evidence type="ECO:0000256" key="2">
    <source>
        <dbReference type="ARBA" id="ARBA00008684"/>
    </source>
</evidence>
<evidence type="ECO:0000256" key="4">
    <source>
        <dbReference type="ARBA" id="ARBA00022527"/>
    </source>
</evidence>
<dbReference type="RefSeq" id="XP_031393487.1">
    <property type="nucleotide sequence ID" value="XM_031537627.1"/>
</dbReference>
<dbReference type="GO" id="GO:0004674">
    <property type="term" value="F:protein serine/threonine kinase activity"/>
    <property type="evidence" value="ECO:0007669"/>
    <property type="project" value="UniProtKB-KW"/>
</dbReference>
<dbReference type="InterPro" id="IPR011009">
    <property type="entry name" value="Kinase-like_dom_sf"/>
</dbReference>
<evidence type="ECO:0000313" key="20">
    <source>
        <dbReference type="EMBL" id="OWM84816.1"/>
    </source>
</evidence>
<keyword evidence="15" id="KW-0675">Receptor</keyword>
<accession>A0A218XJC2</accession>
<reference evidence="21" key="1">
    <citation type="journal article" date="2017" name="Plant J.">
        <title>The pomegranate (Punica granatum L.) genome and the genomics of punicalagin biosynthesis.</title>
        <authorList>
            <person name="Qin G."/>
            <person name="Xu C."/>
            <person name="Ming R."/>
            <person name="Tang H."/>
            <person name="Guyot R."/>
            <person name="Kramer E.M."/>
            <person name="Hu Y."/>
            <person name="Yi X."/>
            <person name="Qi Y."/>
            <person name="Xu X."/>
            <person name="Gao Z."/>
            <person name="Pan H."/>
            <person name="Jian J."/>
            <person name="Tian Y."/>
            <person name="Yue Z."/>
            <person name="Xu Y."/>
        </authorList>
    </citation>
    <scope>NUCLEOTIDE SEQUENCE [LARGE SCALE GENOMIC DNA]</scope>
    <source>
        <strain evidence="21">cv. Dabenzi</strain>
    </source>
</reference>
<gene>
    <name evidence="23" type="primary">LOC116205132</name>
    <name evidence="20" type="ORF">CDL15_Pgr027603</name>
</gene>
<evidence type="ECO:0000256" key="15">
    <source>
        <dbReference type="ARBA" id="ARBA00023170"/>
    </source>
</evidence>
<evidence type="ECO:0000256" key="16">
    <source>
        <dbReference type="ARBA" id="ARBA00023180"/>
    </source>
</evidence>
<reference evidence="20" key="2">
    <citation type="submission" date="2017-06" db="EMBL/GenBank/DDBJ databases">
        <title>The pomegranate genome and the genomics of punicalagin biosynthesis.</title>
        <authorList>
            <person name="Xu C."/>
        </authorList>
    </citation>
    <scope>NUCLEOTIDE SEQUENCE [LARGE SCALE GENOMIC DNA]</scope>
    <source>
        <tissue evidence="20">Fresh leaf</tissue>
    </source>
</reference>
<evidence type="ECO:0000256" key="17">
    <source>
        <dbReference type="ARBA" id="ARBA00047899"/>
    </source>
</evidence>
<dbReference type="EMBL" id="MTKT01001287">
    <property type="protein sequence ID" value="OWM84816.1"/>
    <property type="molecule type" value="Genomic_DNA"/>
</dbReference>
<dbReference type="EC" id="2.7.11.1" evidence="3"/>
<evidence type="ECO:0000256" key="7">
    <source>
        <dbReference type="ARBA" id="ARBA00022692"/>
    </source>
</evidence>
<dbReference type="GO" id="GO:0016020">
    <property type="term" value="C:membrane"/>
    <property type="evidence" value="ECO:0007669"/>
    <property type="project" value="UniProtKB-SubCell"/>
</dbReference>
<dbReference type="Proteomes" id="UP000197138">
    <property type="component" value="Unassembled WGS sequence"/>
</dbReference>
<evidence type="ECO:0000256" key="1">
    <source>
        <dbReference type="ARBA" id="ARBA00004479"/>
    </source>
</evidence>
<dbReference type="Gene3D" id="3.30.200.20">
    <property type="entry name" value="Phosphorylase Kinase, domain 1"/>
    <property type="match status" value="1"/>
</dbReference>
<evidence type="ECO:0000256" key="18">
    <source>
        <dbReference type="ARBA" id="ARBA00048679"/>
    </source>
</evidence>
<keyword evidence="6" id="KW-0808">Transferase</keyword>
<keyword evidence="10" id="KW-0547">Nucleotide-binding</keyword>
<keyword evidence="7" id="KW-0812">Transmembrane</keyword>
<evidence type="ECO:0000313" key="23">
    <source>
        <dbReference type="RefSeq" id="XP_031393487.1"/>
    </source>
</evidence>
<evidence type="ECO:0000256" key="5">
    <source>
        <dbReference type="ARBA" id="ARBA00022614"/>
    </source>
</evidence>
<dbReference type="InterPro" id="IPR000719">
    <property type="entry name" value="Prot_kinase_dom"/>
</dbReference>
<evidence type="ECO:0000256" key="11">
    <source>
        <dbReference type="ARBA" id="ARBA00022777"/>
    </source>
</evidence>
<keyword evidence="14" id="KW-0472">Membrane</keyword>
<keyword evidence="13" id="KW-1133">Transmembrane helix</keyword>
<organism evidence="20 21">
    <name type="scientific">Punica granatum</name>
    <name type="common">Pomegranate</name>
    <dbReference type="NCBI Taxonomy" id="22663"/>
    <lineage>
        <taxon>Eukaryota</taxon>
        <taxon>Viridiplantae</taxon>
        <taxon>Streptophyta</taxon>
        <taxon>Embryophyta</taxon>
        <taxon>Tracheophyta</taxon>
        <taxon>Spermatophyta</taxon>
        <taxon>Magnoliopsida</taxon>
        <taxon>eudicotyledons</taxon>
        <taxon>Gunneridae</taxon>
        <taxon>Pentapetalae</taxon>
        <taxon>rosids</taxon>
        <taxon>malvids</taxon>
        <taxon>Myrtales</taxon>
        <taxon>Lythraceae</taxon>
        <taxon>Punica</taxon>
    </lineage>
</organism>
<keyword evidence="8" id="KW-0732">Signal</keyword>
<dbReference type="Gene3D" id="1.10.510.10">
    <property type="entry name" value="Transferase(Phosphotransferase) domain 1"/>
    <property type="match status" value="1"/>
</dbReference>
<keyword evidence="9" id="KW-0677">Repeat</keyword>
<name>A0A218XJC2_PUNGR</name>
<dbReference type="PROSITE" id="PS50011">
    <property type="entry name" value="PROTEIN_KINASE_DOM"/>
    <property type="match status" value="1"/>
</dbReference>
<evidence type="ECO:0000313" key="22">
    <source>
        <dbReference type="Proteomes" id="UP000515151"/>
    </source>
</evidence>
<evidence type="ECO:0000256" key="8">
    <source>
        <dbReference type="ARBA" id="ARBA00022729"/>
    </source>
</evidence>
<dbReference type="Pfam" id="PF07714">
    <property type="entry name" value="PK_Tyr_Ser-Thr"/>
    <property type="match status" value="1"/>
</dbReference>
<keyword evidence="4" id="KW-0723">Serine/threonine-protein kinase</keyword>
<dbReference type="Proteomes" id="UP000515151">
    <property type="component" value="Chromosome 4"/>
</dbReference>
<dbReference type="AlphaFoldDB" id="A0A218XJC2"/>
<proteinExistence type="inferred from homology"/>
<comment type="similarity">
    <text evidence="2">Belongs to the protein kinase superfamily. Ser/Thr protein kinase family.</text>
</comment>
<keyword evidence="12" id="KW-0067">ATP-binding</keyword>
<evidence type="ECO:0000256" key="9">
    <source>
        <dbReference type="ARBA" id="ARBA00022737"/>
    </source>
</evidence>
<dbReference type="GO" id="GO:0005524">
    <property type="term" value="F:ATP binding"/>
    <property type="evidence" value="ECO:0007669"/>
    <property type="project" value="UniProtKB-KW"/>
</dbReference>